<evidence type="ECO:0008006" key="5">
    <source>
        <dbReference type="Google" id="ProtNLM"/>
    </source>
</evidence>
<organism evidence="3 4">
    <name type="scientific">Candidatus Edwardsbacteria bacterium GWF2_54_11</name>
    <dbReference type="NCBI Taxonomy" id="1817851"/>
    <lineage>
        <taxon>Bacteria</taxon>
        <taxon>Candidatus Edwardsiibacteriota</taxon>
    </lineage>
</organism>
<dbReference type="EMBL" id="MFFM01000048">
    <property type="protein sequence ID" value="OGF08147.1"/>
    <property type="molecule type" value="Genomic_DNA"/>
</dbReference>
<dbReference type="Pfam" id="PF03808">
    <property type="entry name" value="Glyco_tran_WecG"/>
    <property type="match status" value="1"/>
</dbReference>
<sequence>MSQLSDDINFLGCPVSRLSVTQTLDWIREAIAKGSPCQIAVVNANKFYLMSRHAALRDIIQKADLVIPEWAVVWGAAQLGLPSLNHSGGIILAKEFMPYAAQKGLRPYFLGAKHEVVSALVKKMKSDYSELDIAGYHDGYLDTPEIEESIIEDIRKSRPDVLFVALGSPKQELWIHSHMQLLNVPVSIGVGGSFDVLSGLKPDTPEWARGKGLEWLYRIAQNPRAYAKRYIITNTWFVWQILKEKFKQ</sequence>
<name>A0A1F5R122_9BACT</name>
<dbReference type="PANTHER" id="PTHR34136:SF1">
    <property type="entry name" value="UDP-N-ACETYL-D-MANNOSAMINURONIC ACID TRANSFERASE"/>
    <property type="match status" value="1"/>
</dbReference>
<dbReference type="CDD" id="cd06533">
    <property type="entry name" value="Glyco_transf_WecG_TagA"/>
    <property type="match status" value="1"/>
</dbReference>
<proteinExistence type="predicted"/>
<keyword evidence="1" id="KW-0328">Glycosyltransferase</keyword>
<evidence type="ECO:0000256" key="2">
    <source>
        <dbReference type="ARBA" id="ARBA00022679"/>
    </source>
</evidence>
<keyword evidence="2" id="KW-0808">Transferase</keyword>
<comment type="caution">
    <text evidence="3">The sequence shown here is derived from an EMBL/GenBank/DDBJ whole genome shotgun (WGS) entry which is preliminary data.</text>
</comment>
<dbReference type="PANTHER" id="PTHR34136">
    <property type="match status" value="1"/>
</dbReference>
<dbReference type="Proteomes" id="UP000177230">
    <property type="component" value="Unassembled WGS sequence"/>
</dbReference>
<dbReference type="GO" id="GO:0016758">
    <property type="term" value="F:hexosyltransferase activity"/>
    <property type="evidence" value="ECO:0007669"/>
    <property type="project" value="TreeGrafter"/>
</dbReference>
<evidence type="ECO:0000313" key="3">
    <source>
        <dbReference type="EMBL" id="OGF08147.1"/>
    </source>
</evidence>
<gene>
    <name evidence="3" type="ORF">A2024_08185</name>
</gene>
<reference evidence="3 4" key="1">
    <citation type="journal article" date="2016" name="Nat. Commun.">
        <title>Thousands of microbial genomes shed light on interconnected biogeochemical processes in an aquifer system.</title>
        <authorList>
            <person name="Anantharaman K."/>
            <person name="Brown C.T."/>
            <person name="Hug L.A."/>
            <person name="Sharon I."/>
            <person name="Castelle C.J."/>
            <person name="Probst A.J."/>
            <person name="Thomas B.C."/>
            <person name="Singh A."/>
            <person name="Wilkins M.J."/>
            <person name="Karaoz U."/>
            <person name="Brodie E.L."/>
            <person name="Williams K.H."/>
            <person name="Hubbard S.S."/>
            <person name="Banfield J.F."/>
        </authorList>
    </citation>
    <scope>NUCLEOTIDE SEQUENCE [LARGE SCALE GENOMIC DNA]</scope>
</reference>
<evidence type="ECO:0000256" key="1">
    <source>
        <dbReference type="ARBA" id="ARBA00022676"/>
    </source>
</evidence>
<dbReference type="NCBIfam" id="TIGR00696">
    <property type="entry name" value="wecG_tagA_cpsF"/>
    <property type="match status" value="1"/>
</dbReference>
<dbReference type="AlphaFoldDB" id="A0A1F5R122"/>
<dbReference type="InterPro" id="IPR004629">
    <property type="entry name" value="WecG_TagA_CpsF"/>
</dbReference>
<protein>
    <recommendedName>
        <fullName evidence="5">UDP-N-acetyl-D-mannosamine transferase</fullName>
    </recommendedName>
</protein>
<accession>A0A1F5R122</accession>
<evidence type="ECO:0000313" key="4">
    <source>
        <dbReference type="Proteomes" id="UP000177230"/>
    </source>
</evidence>